<protein>
    <submittedName>
        <fullName evidence="6">Type-3 glutamine synthetase</fullName>
    </submittedName>
</protein>
<dbReference type="Gene3D" id="3.30.590.10">
    <property type="entry name" value="Glutamine synthetase/guanido kinase, catalytic domain"/>
    <property type="match status" value="1"/>
</dbReference>
<evidence type="ECO:0000256" key="2">
    <source>
        <dbReference type="RuleBase" id="RU000384"/>
    </source>
</evidence>
<dbReference type="Gene3D" id="1.20.120.1560">
    <property type="match status" value="1"/>
</dbReference>
<dbReference type="InterPro" id="IPR022147">
    <property type="entry name" value="GSIII_N"/>
</dbReference>
<feature type="region of interest" description="Disordered" evidence="3">
    <location>
        <begin position="1"/>
        <end position="26"/>
    </location>
</feature>
<dbReference type="InterPro" id="IPR041667">
    <property type="entry name" value="Cupin_8"/>
</dbReference>
<feature type="compositionally biased region" description="Basic and acidic residues" evidence="3">
    <location>
        <begin position="425"/>
        <end position="434"/>
    </location>
</feature>
<dbReference type="PROSITE" id="PS51987">
    <property type="entry name" value="GS_CATALYTIC"/>
    <property type="match status" value="1"/>
</dbReference>
<dbReference type="Pfam" id="PF13621">
    <property type="entry name" value="Cupin_8"/>
    <property type="match status" value="1"/>
</dbReference>
<dbReference type="Gene3D" id="2.60.120.650">
    <property type="entry name" value="Cupin"/>
    <property type="match status" value="1"/>
</dbReference>
<feature type="domain" description="GS catalytic" evidence="5">
    <location>
        <begin position="726"/>
        <end position="1155"/>
    </location>
</feature>
<dbReference type="Proteomes" id="UP000186817">
    <property type="component" value="Unassembled WGS sequence"/>
</dbReference>
<gene>
    <name evidence="6" type="primary">glnA3</name>
    <name evidence="6" type="ORF">AK812_SmicGene21035</name>
</gene>
<organism evidence="6 7">
    <name type="scientific">Symbiodinium microadriaticum</name>
    <name type="common">Dinoflagellate</name>
    <name type="synonym">Zooxanthella microadriatica</name>
    <dbReference type="NCBI Taxonomy" id="2951"/>
    <lineage>
        <taxon>Eukaryota</taxon>
        <taxon>Sar</taxon>
        <taxon>Alveolata</taxon>
        <taxon>Dinophyceae</taxon>
        <taxon>Suessiales</taxon>
        <taxon>Symbiodiniaceae</taxon>
        <taxon>Symbiodinium</taxon>
    </lineage>
</organism>
<proteinExistence type="inferred from homology"/>
<dbReference type="SUPFAM" id="SSF55931">
    <property type="entry name" value="Glutamine synthetase/guanido kinase"/>
    <property type="match status" value="1"/>
</dbReference>
<dbReference type="PANTHER" id="PTHR42974">
    <property type="entry name" value="GLUTAMINE SYNTHETASE"/>
    <property type="match status" value="1"/>
</dbReference>
<comment type="similarity">
    <text evidence="1 2">Belongs to the glutamine synthetase family.</text>
</comment>
<dbReference type="Pfam" id="PF18318">
    <property type="entry name" value="Gln-synt_C-ter"/>
    <property type="match status" value="1"/>
</dbReference>
<reference evidence="6 7" key="1">
    <citation type="submission" date="2016-02" db="EMBL/GenBank/DDBJ databases">
        <title>Genome analysis of coral dinoflagellate symbionts highlights evolutionary adaptations to a symbiotic lifestyle.</title>
        <authorList>
            <person name="Aranda M."/>
            <person name="Li Y."/>
            <person name="Liew Y.J."/>
            <person name="Baumgarten S."/>
            <person name="Simakov O."/>
            <person name="Wilson M."/>
            <person name="Piel J."/>
            <person name="Ashoor H."/>
            <person name="Bougouffa S."/>
            <person name="Bajic V.B."/>
            <person name="Ryu T."/>
            <person name="Ravasi T."/>
            <person name="Bayer T."/>
            <person name="Micklem G."/>
            <person name="Kim H."/>
            <person name="Bhak J."/>
            <person name="Lajeunesse T.C."/>
            <person name="Voolstra C.R."/>
        </authorList>
    </citation>
    <scope>NUCLEOTIDE SEQUENCE [LARGE SCALE GENOMIC DNA]</scope>
    <source>
        <strain evidence="6 7">CCMP2467</strain>
    </source>
</reference>
<accession>A0A1Q9DND6</accession>
<feature type="domain" description="JmjC" evidence="4">
    <location>
        <begin position="177"/>
        <end position="410"/>
    </location>
</feature>
<dbReference type="PROSITE" id="PS00181">
    <property type="entry name" value="GLNA_ATP"/>
    <property type="match status" value="1"/>
</dbReference>
<dbReference type="InterPro" id="IPR040577">
    <property type="entry name" value="Gln-synt_C"/>
</dbReference>
<evidence type="ECO:0000313" key="7">
    <source>
        <dbReference type="Proteomes" id="UP000186817"/>
    </source>
</evidence>
<name>A0A1Q9DND6_SYMMI</name>
<evidence type="ECO:0000259" key="5">
    <source>
        <dbReference type="PROSITE" id="PS51987"/>
    </source>
</evidence>
<dbReference type="AlphaFoldDB" id="A0A1Q9DND6"/>
<dbReference type="Pfam" id="PF00120">
    <property type="entry name" value="Gln-synt_C"/>
    <property type="match status" value="1"/>
</dbReference>
<evidence type="ECO:0000259" key="4">
    <source>
        <dbReference type="PROSITE" id="PS51184"/>
    </source>
</evidence>
<dbReference type="SUPFAM" id="SSF51197">
    <property type="entry name" value="Clavaminate synthase-like"/>
    <property type="match status" value="1"/>
</dbReference>
<sequence>MGGRGRARRENGAISGGRARDKGPRLRRGYRGFCPLDYQQGELVGGGGFVERRPWDSMEPSFFYEEFVKQRRPVVISTGRTAPGALEALFGLRSEAAKWASPGSEGTAAMRSGPAGQCQVEVERRARKTQFFGQQDAGAREVTTLSQFCDEIDEGNELAYLTTQALPEDARGCPKALAPPHVLNLLQEAENLRPKLVGRLVPVQYNLWLGRSREGSSSGLHHDFHDNIYVLLRGCKEFRLFSPRCLDILSPVGVVQGDAKLHPNGLISYVSGIRSDGAPVSVARAWGAGGSERNGVPNSDDEEAELDQLLTEAMESDVDGKGRETDKSPLPDSFCQVSTCEGARMPVPTSLQGRHITATLKVGDLLYLPASWFHEVISYGGDAGGHLALNLWMAPPRVNSPLERPYEDGFWEDLYCSLERARGAKTDKDGDAPAREVATPRPNKPARKRAVGGAPWTHRNCLPRPSRKSVKTQARDKDTEGVRKMVRDAKQEAAKLRNSFAADRPLLYAEMMWTESLVCYLASCKASCKRHRAQVAMGQATSSAVMQAVSAVTGTPVGTDPLATMGKNMFDDKVMAEKLPAAVIKRFQECLISGAPTTEEDQKIIADTMFEWARERGAVDFAHWFFPLRGQGGAVGGMLGAYKQDTLLDLEFSSKFVTKPMKACLPAERLFQGETDGSSFPNGGLRVTHSAAAFTTWDRSSPPFVLNKTLYIPCAFITHFGKCIDEKTPLLRSMDAVKAQGLRMLKAVGLGKDAQTMHSYLGWEQEFFVLDAALYKARPDLVNTGRTLFGKLPTRHQQGDLNYFQAIPTSVQTLLDNVQAAMLEIGCPMAVKHNEVAPGQHEMSPVFRVANVSCDSNVFFMETMNREAAKLGLQVLFHEKPFAGINGSGKHANWSVGTDTGLNFFYPGKTEEGKKLYVSGIACLAYGLSQYNELVRCSVATAGNDHRLGAQEAPPAIISLYPGQGFEQFVDAIIGGADLLGYKAEKKHQQTGCSQAMHIEANVEDRNRTAPFPFCGNRFEFRAVGSSQNCCLPVMVCNAIMAAGMASLAGLIEGGMSHRDAVAKMFKENKHVIFTGNGYSAEWREEAAKRGLPNLNTTPKAVVTWSSAKNKKLFEDLKIYTKEETEARQEVMLENYITCLTIEAQTMINMVETGFIPACAKDLKKCDNMSSKIAQPRKVAYEAIVDELEKLKASLDAMPHGDLEKEATYLCDSVKVKMAALREAVDKAETMMESSLYPYPTYEQMIYSHHF</sequence>
<dbReference type="EMBL" id="LSRX01000458">
    <property type="protein sequence ID" value="OLP96678.1"/>
    <property type="molecule type" value="Genomic_DNA"/>
</dbReference>
<evidence type="ECO:0000256" key="3">
    <source>
        <dbReference type="SAM" id="MobiDB-lite"/>
    </source>
</evidence>
<comment type="caution">
    <text evidence="6">The sequence shown here is derived from an EMBL/GenBank/DDBJ whole genome shotgun (WGS) entry which is preliminary data.</text>
</comment>
<dbReference type="PROSITE" id="PS51184">
    <property type="entry name" value="JMJC"/>
    <property type="match status" value="1"/>
</dbReference>
<dbReference type="PANTHER" id="PTHR42974:SF1">
    <property type="entry name" value="TYPE-3 GLUTAMINE SYNTHETASE"/>
    <property type="match status" value="1"/>
</dbReference>
<dbReference type="SMART" id="SM00558">
    <property type="entry name" value="JmjC"/>
    <property type="match status" value="1"/>
</dbReference>
<dbReference type="GO" id="GO:0004356">
    <property type="term" value="F:glutamine synthetase activity"/>
    <property type="evidence" value="ECO:0007669"/>
    <property type="project" value="InterPro"/>
</dbReference>
<dbReference type="InterPro" id="IPR052725">
    <property type="entry name" value="GS_Type-3"/>
</dbReference>
<evidence type="ECO:0000313" key="6">
    <source>
        <dbReference type="EMBL" id="OLP96678.1"/>
    </source>
</evidence>
<keyword evidence="7" id="KW-1185">Reference proteome</keyword>
<dbReference type="InterPro" id="IPR008146">
    <property type="entry name" value="Gln_synth_cat_dom"/>
</dbReference>
<dbReference type="OrthoDB" id="415358at2759"/>
<dbReference type="InterPro" id="IPR027303">
    <property type="entry name" value="Gln_synth_gly_rich_site"/>
</dbReference>
<dbReference type="SMART" id="SM01230">
    <property type="entry name" value="Gln-synt_C"/>
    <property type="match status" value="1"/>
</dbReference>
<evidence type="ECO:0000256" key="1">
    <source>
        <dbReference type="PROSITE-ProRule" id="PRU01331"/>
    </source>
</evidence>
<dbReference type="Pfam" id="PF12437">
    <property type="entry name" value="GSIII_N"/>
    <property type="match status" value="1"/>
</dbReference>
<dbReference type="InterPro" id="IPR014746">
    <property type="entry name" value="Gln_synth/guanido_kin_cat_dom"/>
</dbReference>
<dbReference type="InterPro" id="IPR003347">
    <property type="entry name" value="JmjC_dom"/>
</dbReference>
<feature type="region of interest" description="Disordered" evidence="3">
    <location>
        <begin position="425"/>
        <end position="480"/>
    </location>
</feature>